<feature type="region of interest" description="Disordered" evidence="8">
    <location>
        <begin position="1"/>
        <end position="24"/>
    </location>
</feature>
<keyword evidence="11" id="KW-1185">Reference proteome</keyword>
<sequence length="280" mass="31467">MSSHSLLSPPLRKGEYVPSKPSDLRSPCPLINCLANHGYIARDGRNVHSKELLAAMNEIGLSSGLGAVFAKPIFLEHKPPKTVDEDQVKEKAQQSESFLGHIWYLVRNPWAVLFSSFGMRQPGQLDSMGKIYLDLNQLGQNGIVEHDISLTRDDIAQGDNITPQPDLVEDLLQSSSDGRKTLSMQDFASLRRRRIERQREENPAANYGSSQHQIACTEIALVLDVFGNGTSIPWNYAHAFFKEERLPVREGWKKRRWWSLGFIELGKTAGKVKKLVGITF</sequence>
<dbReference type="AlphaFoldDB" id="A0A8H3IPK8"/>
<evidence type="ECO:0000256" key="2">
    <source>
        <dbReference type="ARBA" id="ARBA00022559"/>
    </source>
</evidence>
<dbReference type="Proteomes" id="UP000664169">
    <property type="component" value="Unassembled WGS sequence"/>
</dbReference>
<evidence type="ECO:0000256" key="3">
    <source>
        <dbReference type="ARBA" id="ARBA00022617"/>
    </source>
</evidence>
<evidence type="ECO:0000256" key="5">
    <source>
        <dbReference type="ARBA" id="ARBA00023002"/>
    </source>
</evidence>
<dbReference type="GO" id="GO:0046872">
    <property type="term" value="F:metal ion binding"/>
    <property type="evidence" value="ECO:0007669"/>
    <property type="project" value="UniProtKB-KW"/>
</dbReference>
<dbReference type="GO" id="GO:0004601">
    <property type="term" value="F:peroxidase activity"/>
    <property type="evidence" value="ECO:0007669"/>
    <property type="project" value="UniProtKB-KW"/>
</dbReference>
<dbReference type="SUPFAM" id="SSF47571">
    <property type="entry name" value="Cloroperoxidase"/>
    <property type="match status" value="1"/>
</dbReference>
<dbReference type="Pfam" id="PF01328">
    <property type="entry name" value="Peroxidase_2"/>
    <property type="match status" value="1"/>
</dbReference>
<keyword evidence="4" id="KW-0479">Metal-binding</keyword>
<evidence type="ECO:0000313" key="10">
    <source>
        <dbReference type="EMBL" id="CAF9921294.1"/>
    </source>
</evidence>
<protein>
    <recommendedName>
        <fullName evidence="9">Heme haloperoxidase family profile domain-containing protein</fullName>
    </recommendedName>
</protein>
<evidence type="ECO:0000256" key="1">
    <source>
        <dbReference type="ARBA" id="ARBA00001970"/>
    </source>
</evidence>
<feature type="domain" description="Heme haloperoxidase family profile" evidence="9">
    <location>
        <begin position="12"/>
        <end position="267"/>
    </location>
</feature>
<dbReference type="InterPro" id="IPR036851">
    <property type="entry name" value="Chloroperoxidase-like_sf"/>
</dbReference>
<dbReference type="OrthoDB" id="407298at2759"/>
<evidence type="ECO:0000259" key="9">
    <source>
        <dbReference type="PROSITE" id="PS51405"/>
    </source>
</evidence>
<evidence type="ECO:0000313" key="11">
    <source>
        <dbReference type="Proteomes" id="UP000664169"/>
    </source>
</evidence>
<accession>A0A8H3IPK8</accession>
<dbReference type="PANTHER" id="PTHR33577">
    <property type="entry name" value="STERIGMATOCYSTIN BIOSYNTHESIS PEROXIDASE STCC-RELATED"/>
    <property type="match status" value="1"/>
</dbReference>
<dbReference type="PROSITE" id="PS51405">
    <property type="entry name" value="HEME_HALOPEROXIDASE"/>
    <property type="match status" value="1"/>
</dbReference>
<keyword evidence="6" id="KW-0408">Iron</keyword>
<evidence type="ECO:0000256" key="7">
    <source>
        <dbReference type="ARBA" id="ARBA00025795"/>
    </source>
</evidence>
<evidence type="ECO:0000256" key="4">
    <source>
        <dbReference type="ARBA" id="ARBA00022723"/>
    </source>
</evidence>
<evidence type="ECO:0000256" key="8">
    <source>
        <dbReference type="SAM" id="MobiDB-lite"/>
    </source>
</evidence>
<dbReference type="EMBL" id="CAJPDQ010000016">
    <property type="protein sequence ID" value="CAF9921294.1"/>
    <property type="molecule type" value="Genomic_DNA"/>
</dbReference>
<keyword evidence="5" id="KW-0560">Oxidoreductase</keyword>
<reference evidence="10" key="1">
    <citation type="submission" date="2021-03" db="EMBL/GenBank/DDBJ databases">
        <authorList>
            <person name="Tagirdzhanova G."/>
        </authorList>
    </citation>
    <scope>NUCLEOTIDE SEQUENCE</scope>
</reference>
<dbReference type="PANTHER" id="PTHR33577:SF9">
    <property type="entry name" value="PEROXIDASE STCC"/>
    <property type="match status" value="1"/>
</dbReference>
<keyword evidence="2" id="KW-0575">Peroxidase</keyword>
<name>A0A8H3IPK8_9LECA</name>
<keyword evidence="3" id="KW-0349">Heme</keyword>
<comment type="similarity">
    <text evidence="7">Belongs to the chloroperoxidase family.</text>
</comment>
<gene>
    <name evidence="10" type="ORF">GOMPHAMPRED_002283</name>
</gene>
<comment type="cofactor">
    <cofactor evidence="1">
        <name>heme b</name>
        <dbReference type="ChEBI" id="CHEBI:60344"/>
    </cofactor>
</comment>
<evidence type="ECO:0000256" key="6">
    <source>
        <dbReference type="ARBA" id="ARBA00023004"/>
    </source>
</evidence>
<comment type="caution">
    <text evidence="10">The sequence shown here is derived from an EMBL/GenBank/DDBJ whole genome shotgun (WGS) entry which is preliminary data.</text>
</comment>
<organism evidence="10 11">
    <name type="scientific">Gomphillus americanus</name>
    <dbReference type="NCBI Taxonomy" id="1940652"/>
    <lineage>
        <taxon>Eukaryota</taxon>
        <taxon>Fungi</taxon>
        <taxon>Dikarya</taxon>
        <taxon>Ascomycota</taxon>
        <taxon>Pezizomycotina</taxon>
        <taxon>Lecanoromycetes</taxon>
        <taxon>OSLEUM clade</taxon>
        <taxon>Ostropomycetidae</taxon>
        <taxon>Ostropales</taxon>
        <taxon>Graphidaceae</taxon>
        <taxon>Gomphilloideae</taxon>
        <taxon>Gomphillus</taxon>
    </lineage>
</organism>
<dbReference type="InterPro" id="IPR000028">
    <property type="entry name" value="Chloroperoxidase"/>
</dbReference>
<proteinExistence type="inferred from homology"/>
<dbReference type="Gene3D" id="1.10.489.10">
    <property type="entry name" value="Chloroperoxidase-like"/>
    <property type="match status" value="1"/>
</dbReference>